<keyword evidence="2" id="KW-1185">Reference proteome</keyword>
<dbReference type="AlphaFoldDB" id="B8GBD4"/>
<reference evidence="1" key="1">
    <citation type="submission" date="2008-12" db="EMBL/GenBank/DDBJ databases">
        <title>Complete sequence of Chloroflexus aggregans DSM 9485.</title>
        <authorList>
            <consortium name="US DOE Joint Genome Institute"/>
            <person name="Lucas S."/>
            <person name="Copeland A."/>
            <person name="Lapidus A."/>
            <person name="Glavina del Rio T."/>
            <person name="Dalin E."/>
            <person name="Tice H."/>
            <person name="Pitluck S."/>
            <person name="Foster B."/>
            <person name="Larimer F."/>
            <person name="Land M."/>
            <person name="Hauser L."/>
            <person name="Kyrpides N."/>
            <person name="Mikhailova N."/>
            <person name="Bryant D."/>
            <person name="Richardson P."/>
        </authorList>
    </citation>
    <scope>NUCLEOTIDE SEQUENCE</scope>
    <source>
        <strain evidence="1">DSM 9485</strain>
    </source>
</reference>
<evidence type="ECO:0000313" key="2">
    <source>
        <dbReference type="Proteomes" id="UP000002508"/>
    </source>
</evidence>
<dbReference type="Gene3D" id="1.10.530.10">
    <property type="match status" value="1"/>
</dbReference>
<dbReference type="STRING" id="326427.Cagg_1867"/>
<dbReference type="HOGENOM" id="CLU_101697_0_0_0"/>
<dbReference type="KEGG" id="cag:Cagg_1867"/>
<evidence type="ECO:0000313" key="1">
    <source>
        <dbReference type="EMBL" id="ACL24762.1"/>
    </source>
</evidence>
<dbReference type="RefSeq" id="WP_015940621.1">
    <property type="nucleotide sequence ID" value="NC_011831.1"/>
</dbReference>
<name>B8GBD4_CHLAD</name>
<gene>
    <name evidence="1" type="ordered locus">Cagg_1867</name>
</gene>
<proteinExistence type="predicted"/>
<sequence length="211" mass="22973">MMYTADSPILGPQTAAMDQMSRYILSRPHGEYTEKDVADVIIPAYVRICLTVGVDPLIAVAQMIHETGNLTSFWSQRPQRNPAGIGVTGQSQQQQPVNLRGWAYNPQRQRWEAGVSFATWADDAVPAHVGRLLAYALAEGSETPPQRELIAKALSYRPFPSTFRGSAQTIKQLGRAHNPLGARGAGWASPGHNYGEAIARIANQILAVPLS</sequence>
<dbReference type="EMBL" id="CP001337">
    <property type="protein sequence ID" value="ACL24762.1"/>
    <property type="molecule type" value="Genomic_DNA"/>
</dbReference>
<protein>
    <submittedName>
        <fullName evidence="1">Uncharacterized protein</fullName>
    </submittedName>
</protein>
<accession>B8GBD4</accession>
<dbReference type="Proteomes" id="UP000002508">
    <property type="component" value="Chromosome"/>
</dbReference>
<dbReference type="GO" id="GO:0004040">
    <property type="term" value="F:amidase activity"/>
    <property type="evidence" value="ECO:0007669"/>
    <property type="project" value="InterPro"/>
</dbReference>
<organism evidence="1 2">
    <name type="scientific">Chloroflexus aggregans (strain MD-66 / DSM 9485)</name>
    <dbReference type="NCBI Taxonomy" id="326427"/>
    <lineage>
        <taxon>Bacteria</taxon>
        <taxon>Bacillati</taxon>
        <taxon>Chloroflexota</taxon>
        <taxon>Chloroflexia</taxon>
        <taxon>Chloroflexales</taxon>
        <taxon>Chloroflexineae</taxon>
        <taxon>Chloroflexaceae</taxon>
        <taxon>Chloroflexus</taxon>
    </lineage>
</organism>
<dbReference type="eggNOG" id="ENOG5030SNH">
    <property type="taxonomic scope" value="Bacteria"/>
</dbReference>